<dbReference type="KEGG" id="cpab:G6534_06025"/>
<gene>
    <name evidence="1" type="ORF">G6534_06025</name>
</gene>
<dbReference type="AlphaFoldDB" id="A0A7L7KZJ7"/>
<dbReference type="RefSeq" id="WP_182082476.1">
    <property type="nucleotide sequence ID" value="NZ_CP049366.1"/>
</dbReference>
<evidence type="ECO:0000313" key="2">
    <source>
        <dbReference type="Proteomes" id="UP000514410"/>
    </source>
</evidence>
<organism evidence="1 2">
    <name type="scientific">Companilactobacillus pabuli</name>
    <dbReference type="NCBI Taxonomy" id="2714036"/>
    <lineage>
        <taxon>Bacteria</taxon>
        <taxon>Bacillati</taxon>
        <taxon>Bacillota</taxon>
        <taxon>Bacilli</taxon>
        <taxon>Lactobacillales</taxon>
        <taxon>Lactobacillaceae</taxon>
        <taxon>Companilactobacillus</taxon>
    </lineage>
</organism>
<dbReference type="Proteomes" id="UP000514410">
    <property type="component" value="Chromosome"/>
</dbReference>
<keyword evidence="2" id="KW-1185">Reference proteome</keyword>
<evidence type="ECO:0000313" key="1">
    <source>
        <dbReference type="EMBL" id="QMT84208.1"/>
    </source>
</evidence>
<proteinExistence type="predicted"/>
<protein>
    <submittedName>
        <fullName evidence="1">Uncharacterized protein</fullName>
    </submittedName>
</protein>
<reference evidence="1 2" key="1">
    <citation type="submission" date="2020-02" db="EMBL/GenBank/DDBJ databases">
        <title>Complete Genome Sequence of Lactobacillus sp. NFFJ11 Isolated from animal feed.</title>
        <authorList>
            <person name="Jung J.Y."/>
        </authorList>
    </citation>
    <scope>NUCLEOTIDE SEQUENCE [LARGE SCALE GENOMIC DNA]</scope>
    <source>
        <strain evidence="1 2">NFFJ11</strain>
    </source>
</reference>
<sequence>MYFGSNKHVDEINFFDSEKFVSFPTLVDDKTPGVVDGILPAGSIVPANDATATAVTINDVDVSHGPEMVGGIVDGFLNASRLPVQPSAEAVAALNRITFSNLKEEA</sequence>
<accession>A0A7L7KZJ7</accession>
<name>A0A7L7KZJ7_9LACO</name>
<dbReference type="EMBL" id="CP049366">
    <property type="protein sequence ID" value="QMT84208.1"/>
    <property type="molecule type" value="Genomic_DNA"/>
</dbReference>